<comment type="function">
    <text evidence="7">This is one of the proteins that bind and probably mediate the attachment of the 5S RNA into the large ribosomal subunit, where it forms part of the central protuberance.</text>
</comment>
<reference evidence="8 9" key="1">
    <citation type="submission" date="2016-10" db="EMBL/GenBank/DDBJ databases">
        <title>Silvanigrella aquatica sp. nov., isolated from a freshwater lake located in the Black Forest, Germany, description of Silvanigrellaceae fam. nov., Silvanigrellales ord. nov., reclassification of the order Bdellovibrionales in the class Oligoflexia, reclassification of the families Bacteriovoracaceae and Halobacteriovoraceae in the new order Bacteriovoracales ord. nov., and reclassification of the family Pseudobacteriovoracaceae in the order Oligoflexiales.</title>
        <authorList>
            <person name="Hahn M.W."/>
            <person name="Schmidt J."/>
            <person name="Koll U."/>
            <person name="Rohde M."/>
            <person name="Verbag S."/>
            <person name="Pitt A."/>
            <person name="Nakai R."/>
            <person name="Naganuma T."/>
            <person name="Lang E."/>
        </authorList>
    </citation>
    <scope>NUCLEOTIDE SEQUENCE [LARGE SCALE GENOMIC DNA]</scope>
    <source>
        <strain evidence="8 9">MWH-Nonnen-W8red</strain>
    </source>
</reference>
<dbReference type="GO" id="GO:0006412">
    <property type="term" value="P:translation"/>
    <property type="evidence" value="ECO:0007669"/>
    <property type="project" value="UniProtKB-UniRule"/>
</dbReference>
<dbReference type="NCBIfam" id="TIGR00060">
    <property type="entry name" value="L18_bact"/>
    <property type="match status" value="1"/>
</dbReference>
<dbReference type="EMBL" id="CP017834">
    <property type="protein sequence ID" value="APJ04510.1"/>
    <property type="molecule type" value="Genomic_DNA"/>
</dbReference>
<evidence type="ECO:0000256" key="1">
    <source>
        <dbReference type="ARBA" id="ARBA00007116"/>
    </source>
</evidence>
<dbReference type="InterPro" id="IPR004389">
    <property type="entry name" value="Ribosomal_uL18_bac-type"/>
</dbReference>
<sequence length="120" mass="13475">MYRIINRKQIRQLRKMRFWRRRSSDLTKPRLCIFKSSRHIQAQVIDDAKGIVIACASSIEADVKATGLRGKTMAVKVGNLVAERAKKAGVGAVVFDRNGFTYHGRVQVLADSAREAGLQF</sequence>
<dbReference type="PANTHER" id="PTHR12899:SF3">
    <property type="entry name" value="LARGE RIBOSOMAL SUBUNIT PROTEIN UL18M"/>
    <property type="match status" value="1"/>
</dbReference>
<dbReference type="KEGG" id="saqi:AXG55_11555"/>
<keyword evidence="3 7" id="KW-0694">RNA-binding</keyword>
<dbReference type="RefSeq" id="WP_148698257.1">
    <property type="nucleotide sequence ID" value="NZ_CP017834.1"/>
</dbReference>
<evidence type="ECO:0000256" key="3">
    <source>
        <dbReference type="ARBA" id="ARBA00022884"/>
    </source>
</evidence>
<evidence type="ECO:0000256" key="7">
    <source>
        <dbReference type="HAMAP-Rule" id="MF_01337"/>
    </source>
</evidence>
<evidence type="ECO:0000313" key="9">
    <source>
        <dbReference type="Proteomes" id="UP000184731"/>
    </source>
</evidence>
<dbReference type="Proteomes" id="UP000184731">
    <property type="component" value="Chromosome"/>
</dbReference>
<gene>
    <name evidence="7" type="primary">rplR</name>
    <name evidence="8" type="ORF">AXG55_11555</name>
</gene>
<dbReference type="GO" id="GO:0008097">
    <property type="term" value="F:5S rRNA binding"/>
    <property type="evidence" value="ECO:0007669"/>
    <property type="project" value="TreeGrafter"/>
</dbReference>
<protein>
    <recommendedName>
        <fullName evidence="6 7">Large ribosomal subunit protein uL18</fullName>
    </recommendedName>
</protein>
<dbReference type="Gene3D" id="3.30.420.100">
    <property type="match status" value="1"/>
</dbReference>
<dbReference type="AlphaFoldDB" id="A0A1L4D2T8"/>
<dbReference type="STRING" id="1915309.AXG55_11555"/>
<proteinExistence type="inferred from homology"/>
<dbReference type="InterPro" id="IPR057268">
    <property type="entry name" value="Ribosomal_L18"/>
</dbReference>
<keyword evidence="4 7" id="KW-0689">Ribosomal protein</keyword>
<evidence type="ECO:0000256" key="5">
    <source>
        <dbReference type="ARBA" id="ARBA00023274"/>
    </source>
</evidence>
<dbReference type="GO" id="GO:0003735">
    <property type="term" value="F:structural constituent of ribosome"/>
    <property type="evidence" value="ECO:0007669"/>
    <property type="project" value="InterPro"/>
</dbReference>
<accession>A0A1L4D2T8</accession>
<evidence type="ECO:0000256" key="4">
    <source>
        <dbReference type="ARBA" id="ARBA00022980"/>
    </source>
</evidence>
<evidence type="ECO:0000256" key="2">
    <source>
        <dbReference type="ARBA" id="ARBA00022730"/>
    </source>
</evidence>
<dbReference type="Pfam" id="PF00861">
    <property type="entry name" value="Ribosomal_L18p"/>
    <property type="match status" value="1"/>
</dbReference>
<comment type="subunit">
    <text evidence="7">Part of the 50S ribosomal subunit; part of the 5S rRNA/L5/L18/L25 subcomplex. Contacts the 5S and 23S rRNAs.</text>
</comment>
<keyword evidence="5 7" id="KW-0687">Ribonucleoprotein</keyword>
<keyword evidence="9" id="KW-1185">Reference proteome</keyword>
<dbReference type="OrthoDB" id="5294895at2"/>
<evidence type="ECO:0000256" key="6">
    <source>
        <dbReference type="ARBA" id="ARBA00035197"/>
    </source>
</evidence>
<dbReference type="CDD" id="cd00432">
    <property type="entry name" value="Ribosomal_L18_L5e"/>
    <property type="match status" value="1"/>
</dbReference>
<dbReference type="HAMAP" id="MF_01337_B">
    <property type="entry name" value="Ribosomal_uL18_B"/>
    <property type="match status" value="1"/>
</dbReference>
<dbReference type="FunFam" id="3.30.420.100:FF:000001">
    <property type="entry name" value="50S ribosomal protein L18"/>
    <property type="match status" value="1"/>
</dbReference>
<keyword evidence="2 7" id="KW-0699">rRNA-binding</keyword>
<dbReference type="InterPro" id="IPR005484">
    <property type="entry name" value="Ribosomal_uL18_bac/plant/anim"/>
</dbReference>
<dbReference type="GO" id="GO:0022625">
    <property type="term" value="C:cytosolic large ribosomal subunit"/>
    <property type="evidence" value="ECO:0007669"/>
    <property type="project" value="TreeGrafter"/>
</dbReference>
<evidence type="ECO:0000313" key="8">
    <source>
        <dbReference type="EMBL" id="APJ04510.1"/>
    </source>
</evidence>
<organism evidence="8 9">
    <name type="scientific">Silvanigrella aquatica</name>
    <dbReference type="NCBI Taxonomy" id="1915309"/>
    <lineage>
        <taxon>Bacteria</taxon>
        <taxon>Pseudomonadati</taxon>
        <taxon>Bdellovibrionota</taxon>
        <taxon>Oligoflexia</taxon>
        <taxon>Silvanigrellales</taxon>
        <taxon>Silvanigrellaceae</taxon>
        <taxon>Silvanigrella</taxon>
    </lineage>
</organism>
<comment type="similarity">
    <text evidence="1 7">Belongs to the universal ribosomal protein uL18 family.</text>
</comment>
<name>A0A1L4D2T8_9BACT</name>
<dbReference type="PANTHER" id="PTHR12899">
    <property type="entry name" value="39S RIBOSOMAL PROTEIN L18, MITOCHONDRIAL"/>
    <property type="match status" value="1"/>
</dbReference>
<dbReference type="SUPFAM" id="SSF53137">
    <property type="entry name" value="Translational machinery components"/>
    <property type="match status" value="1"/>
</dbReference>